<dbReference type="Proteomes" id="UP000199595">
    <property type="component" value="Unassembled WGS sequence"/>
</dbReference>
<dbReference type="SMART" id="SM00387">
    <property type="entry name" value="HATPase_c"/>
    <property type="match status" value="1"/>
</dbReference>
<dbReference type="PANTHER" id="PTHR42878:SF15">
    <property type="entry name" value="BACTERIOPHYTOCHROME"/>
    <property type="match status" value="1"/>
</dbReference>
<dbReference type="RefSeq" id="WP_090122928.1">
    <property type="nucleotide sequence ID" value="NZ_FNNJ01000004.1"/>
</dbReference>
<dbReference type="EC" id="2.7.13.3" evidence="2"/>
<protein>
    <recommendedName>
        <fullName evidence="2">histidine kinase</fullName>
        <ecNumber evidence="2">2.7.13.3</ecNumber>
    </recommendedName>
</protein>
<reference evidence="8" key="1">
    <citation type="submission" date="2016-10" db="EMBL/GenBank/DDBJ databases">
        <authorList>
            <person name="Varghese N."/>
            <person name="Submissions S."/>
        </authorList>
    </citation>
    <scope>NUCLEOTIDE SEQUENCE [LARGE SCALE GENOMIC DNA]</scope>
    <source>
        <strain evidence="8">DSM 24956</strain>
    </source>
</reference>
<dbReference type="PROSITE" id="PS50109">
    <property type="entry name" value="HIS_KIN"/>
    <property type="match status" value="1"/>
</dbReference>
<dbReference type="InterPro" id="IPR004358">
    <property type="entry name" value="Sig_transdc_His_kin-like_C"/>
</dbReference>
<dbReference type="Gene3D" id="3.30.565.10">
    <property type="entry name" value="Histidine kinase-like ATPase, C-terminal domain"/>
    <property type="match status" value="1"/>
</dbReference>
<dbReference type="EMBL" id="FNNJ01000004">
    <property type="protein sequence ID" value="SDX28602.1"/>
    <property type="molecule type" value="Genomic_DNA"/>
</dbReference>
<evidence type="ECO:0000259" key="6">
    <source>
        <dbReference type="PROSITE" id="PS50109"/>
    </source>
</evidence>
<dbReference type="GO" id="GO:0000156">
    <property type="term" value="F:phosphorelay response regulator activity"/>
    <property type="evidence" value="ECO:0007669"/>
    <property type="project" value="TreeGrafter"/>
</dbReference>
<keyword evidence="3" id="KW-0597">Phosphoprotein</keyword>
<dbReference type="PANTHER" id="PTHR42878">
    <property type="entry name" value="TWO-COMPONENT HISTIDINE KINASE"/>
    <property type="match status" value="1"/>
</dbReference>
<dbReference type="PRINTS" id="PR00344">
    <property type="entry name" value="BCTRLSENSOR"/>
</dbReference>
<dbReference type="OrthoDB" id="9781208at2"/>
<evidence type="ECO:0000256" key="3">
    <source>
        <dbReference type="ARBA" id="ARBA00022553"/>
    </source>
</evidence>
<dbReference type="CDD" id="cd00082">
    <property type="entry name" value="HisKA"/>
    <property type="match status" value="1"/>
</dbReference>
<dbReference type="GO" id="GO:0030295">
    <property type="term" value="F:protein kinase activator activity"/>
    <property type="evidence" value="ECO:0007669"/>
    <property type="project" value="TreeGrafter"/>
</dbReference>
<evidence type="ECO:0000313" key="8">
    <source>
        <dbReference type="Proteomes" id="UP000199595"/>
    </source>
</evidence>
<dbReference type="Pfam" id="PF00512">
    <property type="entry name" value="HisKA"/>
    <property type="match status" value="1"/>
</dbReference>
<dbReference type="InterPro" id="IPR003594">
    <property type="entry name" value="HATPase_dom"/>
</dbReference>
<dbReference type="Gene3D" id="1.10.287.130">
    <property type="match status" value="1"/>
</dbReference>
<dbReference type="SUPFAM" id="SSF47384">
    <property type="entry name" value="Homodimeric domain of signal transducing histidine kinase"/>
    <property type="match status" value="1"/>
</dbReference>
<keyword evidence="4" id="KW-0808">Transferase</keyword>
<dbReference type="InterPro" id="IPR036097">
    <property type="entry name" value="HisK_dim/P_sf"/>
</dbReference>
<evidence type="ECO:0000256" key="2">
    <source>
        <dbReference type="ARBA" id="ARBA00012438"/>
    </source>
</evidence>
<accession>A0A1H3AFX3</accession>
<evidence type="ECO:0000256" key="4">
    <source>
        <dbReference type="ARBA" id="ARBA00022679"/>
    </source>
</evidence>
<feature type="domain" description="Histidine kinase" evidence="6">
    <location>
        <begin position="138"/>
        <end position="347"/>
    </location>
</feature>
<evidence type="ECO:0000313" key="7">
    <source>
        <dbReference type="EMBL" id="SDX28602.1"/>
    </source>
</evidence>
<organism evidence="7 8">
    <name type="scientific">Lutibacter oricola</name>
    <dbReference type="NCBI Taxonomy" id="762486"/>
    <lineage>
        <taxon>Bacteria</taxon>
        <taxon>Pseudomonadati</taxon>
        <taxon>Bacteroidota</taxon>
        <taxon>Flavobacteriia</taxon>
        <taxon>Flavobacteriales</taxon>
        <taxon>Flavobacteriaceae</taxon>
        <taxon>Lutibacter</taxon>
    </lineage>
</organism>
<dbReference type="SUPFAM" id="SSF55874">
    <property type="entry name" value="ATPase domain of HSP90 chaperone/DNA topoisomerase II/histidine kinase"/>
    <property type="match status" value="1"/>
</dbReference>
<name>A0A1H3AFX3_9FLAO</name>
<dbReference type="InterPro" id="IPR050351">
    <property type="entry name" value="BphY/WalK/GraS-like"/>
</dbReference>
<dbReference type="InterPro" id="IPR036890">
    <property type="entry name" value="HATPase_C_sf"/>
</dbReference>
<proteinExistence type="predicted"/>
<evidence type="ECO:0000256" key="1">
    <source>
        <dbReference type="ARBA" id="ARBA00000085"/>
    </source>
</evidence>
<dbReference type="SMART" id="SM00388">
    <property type="entry name" value="HisKA"/>
    <property type="match status" value="1"/>
</dbReference>
<dbReference type="STRING" id="762486.SAMN05444411_104117"/>
<gene>
    <name evidence="7" type="ORF">SAMN05444411_104117</name>
</gene>
<sequence length="347" mass="40086">MNKLLTRQIKKYLSDDDLKSAEVQNFINAIDRSYINYENQFKMSQRATKISSDELYDANVKLRKDAENQKKIINSLKYVVKVLKLESADNLNDVEESVDLVKFIEKQSNEILAANKIRENLLSNLELKNEELNNYAHIVSHDLKTPLRSIDTLLNWVIEDEDNDLTDDSTEHFSLILKNLEKMDALINGILNYSTIENSELFRDEIKTLDLIKEIKQTLLFPENIELIIDQKLPIVKGDKFRLHQVFQNLIQNAMGSFEGKAGKVEVGVECKGKEWEFYVSDTGKGIDEIYHERIFRIFESLENNINNSGIGLSIVKKIVNFYGGKIWLDSEVSKGTTFYFTIPKTE</sequence>
<dbReference type="GO" id="GO:0000155">
    <property type="term" value="F:phosphorelay sensor kinase activity"/>
    <property type="evidence" value="ECO:0007669"/>
    <property type="project" value="InterPro"/>
</dbReference>
<dbReference type="Pfam" id="PF02518">
    <property type="entry name" value="HATPase_c"/>
    <property type="match status" value="1"/>
</dbReference>
<keyword evidence="5 7" id="KW-0418">Kinase</keyword>
<comment type="catalytic activity">
    <reaction evidence="1">
        <text>ATP + protein L-histidine = ADP + protein N-phospho-L-histidine.</text>
        <dbReference type="EC" id="2.7.13.3"/>
    </reaction>
</comment>
<dbReference type="AlphaFoldDB" id="A0A1H3AFX3"/>
<dbReference type="GO" id="GO:0007234">
    <property type="term" value="P:osmosensory signaling via phosphorelay pathway"/>
    <property type="evidence" value="ECO:0007669"/>
    <property type="project" value="TreeGrafter"/>
</dbReference>
<keyword evidence="8" id="KW-1185">Reference proteome</keyword>
<dbReference type="InterPro" id="IPR003661">
    <property type="entry name" value="HisK_dim/P_dom"/>
</dbReference>
<dbReference type="InterPro" id="IPR005467">
    <property type="entry name" value="His_kinase_dom"/>
</dbReference>
<evidence type="ECO:0000256" key="5">
    <source>
        <dbReference type="ARBA" id="ARBA00022777"/>
    </source>
</evidence>